<dbReference type="Proteomes" id="UP000010953">
    <property type="component" value="Unassembled WGS sequence"/>
</dbReference>
<evidence type="ECO:0000313" key="2">
    <source>
        <dbReference type="Proteomes" id="UP000010953"/>
    </source>
</evidence>
<protein>
    <submittedName>
        <fullName evidence="1">Uncharacterized protein</fullName>
    </submittedName>
</protein>
<organism evidence="1 2">
    <name type="scientific">Mariniradius saccharolyticus AK6</name>
    <dbReference type="NCBI Taxonomy" id="1239962"/>
    <lineage>
        <taxon>Bacteria</taxon>
        <taxon>Pseudomonadati</taxon>
        <taxon>Bacteroidota</taxon>
        <taxon>Cytophagia</taxon>
        <taxon>Cytophagales</taxon>
        <taxon>Cyclobacteriaceae</taxon>
        <taxon>Mariniradius</taxon>
    </lineage>
</organism>
<sequence>MGPSVWIEFIDGIIYAKKSDSIEVFSISGMMVFRILPQPSNCLSKTENSDIFAIAIL</sequence>
<dbReference type="EMBL" id="AMZY02000010">
    <property type="protein sequence ID" value="EMS33180.1"/>
    <property type="molecule type" value="Genomic_DNA"/>
</dbReference>
<name>M7X6V9_9BACT</name>
<reference evidence="1" key="1">
    <citation type="submission" date="2013-01" db="EMBL/GenBank/DDBJ databases">
        <title>Genome assembly of Mariniradius saccharolyticus AK6.</title>
        <authorList>
            <person name="Vaidya B."/>
            <person name="Khatri I."/>
            <person name="Tanuku N.R.S."/>
            <person name="Subramanian S."/>
            <person name="Pinnaka A."/>
        </authorList>
    </citation>
    <scope>NUCLEOTIDE SEQUENCE [LARGE SCALE GENOMIC DNA]</scope>
    <source>
        <strain evidence="1">AK6</strain>
    </source>
</reference>
<evidence type="ECO:0000313" key="1">
    <source>
        <dbReference type="EMBL" id="EMS33180.1"/>
    </source>
</evidence>
<dbReference type="AlphaFoldDB" id="M7X6V9"/>
<dbReference type="STRING" id="1239962.C943_00457"/>
<keyword evidence="2" id="KW-1185">Reference proteome</keyword>
<comment type="caution">
    <text evidence="1">The sequence shown here is derived from an EMBL/GenBank/DDBJ whole genome shotgun (WGS) entry which is preliminary data.</text>
</comment>
<accession>M7X6V9</accession>
<proteinExistence type="predicted"/>
<gene>
    <name evidence="1" type="ORF">C943_00457</name>
</gene>
<dbReference type="InParanoid" id="M7X6V9"/>